<evidence type="ECO:0000313" key="2">
    <source>
        <dbReference type="Proteomes" id="UP000008366"/>
    </source>
</evidence>
<proteinExistence type="predicted"/>
<name>K6VEA1_9MICO</name>
<dbReference type="InterPro" id="IPR023214">
    <property type="entry name" value="HAD_sf"/>
</dbReference>
<dbReference type="PRINTS" id="PR00413">
    <property type="entry name" value="HADHALOGNASE"/>
</dbReference>
<dbReference type="CDD" id="cd07505">
    <property type="entry name" value="HAD_BPGM-like"/>
    <property type="match status" value="1"/>
</dbReference>
<dbReference type="OrthoDB" id="9797743at2"/>
<dbReference type="Proteomes" id="UP000008366">
    <property type="component" value="Unassembled WGS sequence"/>
</dbReference>
<dbReference type="GO" id="GO:0016787">
    <property type="term" value="F:hydrolase activity"/>
    <property type="evidence" value="ECO:0007669"/>
    <property type="project" value="UniProtKB-KW"/>
</dbReference>
<dbReference type="eggNOG" id="COG0637">
    <property type="taxonomic scope" value="Bacteria"/>
</dbReference>
<keyword evidence="1" id="KW-0378">Hydrolase</keyword>
<dbReference type="PANTHER" id="PTHR18901">
    <property type="entry name" value="2-DEOXYGLUCOSE-6-PHOSPHATE PHOSPHATASE 2"/>
    <property type="match status" value="1"/>
</dbReference>
<dbReference type="STRING" id="1184609.KILIM_005_01550"/>
<sequence>MNQPSQESLPQPGPGGTLPSAVLWDMDGTLLDTEPYWIAQEHALVESFGGRWSDEHAHNLVGNPLLVSAEYILANSPVDLSPEEVVDRLQSGVIASLREQIPWRPGALELLSGLRAAGVPCAIVTMSWRAMVDAVVTAMPAGTFDVLITGDEVDQGKPHPEPYLRAAAALGVPIGECVAIEDSGTGAASALSAGARTIVVPHVVSVAPRDGLTVLESLAGVGPRDLLPLTSGG</sequence>
<dbReference type="NCBIfam" id="TIGR01509">
    <property type="entry name" value="HAD-SF-IA-v3"/>
    <property type="match status" value="1"/>
</dbReference>
<reference evidence="1 2" key="1">
    <citation type="submission" date="2012-08" db="EMBL/GenBank/DDBJ databases">
        <title>Whole genome shotgun sequence of Kineosphaera limosa NBRC 100340.</title>
        <authorList>
            <person name="Yoshida I."/>
            <person name="Isaki S."/>
            <person name="Hosoyama A."/>
            <person name="Tsuchikane K."/>
            <person name="Katsumata H."/>
            <person name="Ando Y."/>
            <person name="Ohji S."/>
            <person name="Hamada M."/>
            <person name="Tamura T."/>
            <person name="Yamazoe A."/>
            <person name="Yamazaki S."/>
            <person name="Fujita N."/>
        </authorList>
    </citation>
    <scope>NUCLEOTIDE SEQUENCE [LARGE SCALE GENOMIC DNA]</scope>
    <source>
        <strain evidence="1 2">NBRC 100340</strain>
    </source>
</reference>
<dbReference type="InterPro" id="IPR006439">
    <property type="entry name" value="HAD-SF_hydro_IA"/>
</dbReference>
<comment type="caution">
    <text evidence="1">The sequence shown here is derived from an EMBL/GenBank/DDBJ whole genome shotgun (WGS) entry which is preliminary data.</text>
</comment>
<dbReference type="SFLD" id="SFLDG01129">
    <property type="entry name" value="C1.5:_HAD__Beta-PGM__Phosphata"/>
    <property type="match status" value="1"/>
</dbReference>
<dbReference type="PANTHER" id="PTHR18901:SF38">
    <property type="entry name" value="PSEUDOURIDINE-5'-PHOSPHATASE"/>
    <property type="match status" value="1"/>
</dbReference>
<evidence type="ECO:0000313" key="1">
    <source>
        <dbReference type="EMBL" id="GAB94538.1"/>
    </source>
</evidence>
<gene>
    <name evidence="1" type="ORF">KILIM_005_01550</name>
</gene>
<protein>
    <submittedName>
        <fullName evidence="1">Putative hydrolase</fullName>
    </submittedName>
</protein>
<keyword evidence="2" id="KW-1185">Reference proteome</keyword>
<dbReference type="AlphaFoldDB" id="K6VEA1"/>
<dbReference type="RefSeq" id="WP_006591071.1">
    <property type="nucleotide sequence ID" value="NZ_BAHD01000005.1"/>
</dbReference>
<dbReference type="Gene3D" id="1.10.150.240">
    <property type="entry name" value="Putative phosphatase, domain 2"/>
    <property type="match status" value="1"/>
</dbReference>
<dbReference type="Gene3D" id="3.40.50.1000">
    <property type="entry name" value="HAD superfamily/HAD-like"/>
    <property type="match status" value="1"/>
</dbReference>
<dbReference type="SUPFAM" id="SSF56784">
    <property type="entry name" value="HAD-like"/>
    <property type="match status" value="1"/>
</dbReference>
<accession>K6VEA1</accession>
<dbReference type="InterPro" id="IPR041492">
    <property type="entry name" value="HAD_2"/>
</dbReference>
<dbReference type="EMBL" id="BAHD01000005">
    <property type="protein sequence ID" value="GAB94538.1"/>
    <property type="molecule type" value="Genomic_DNA"/>
</dbReference>
<dbReference type="SFLD" id="SFLDS00003">
    <property type="entry name" value="Haloacid_Dehalogenase"/>
    <property type="match status" value="1"/>
</dbReference>
<dbReference type="Pfam" id="PF13419">
    <property type="entry name" value="HAD_2"/>
    <property type="match status" value="1"/>
</dbReference>
<dbReference type="InterPro" id="IPR036412">
    <property type="entry name" value="HAD-like_sf"/>
</dbReference>
<dbReference type="InterPro" id="IPR023198">
    <property type="entry name" value="PGP-like_dom2"/>
</dbReference>
<organism evidence="1 2">
    <name type="scientific">Kineosphaera limosa NBRC 100340</name>
    <dbReference type="NCBI Taxonomy" id="1184609"/>
    <lineage>
        <taxon>Bacteria</taxon>
        <taxon>Bacillati</taxon>
        <taxon>Actinomycetota</taxon>
        <taxon>Actinomycetes</taxon>
        <taxon>Micrococcales</taxon>
        <taxon>Dermatophilaceae</taxon>
        <taxon>Kineosphaera</taxon>
    </lineage>
</organism>